<evidence type="ECO:0008006" key="5">
    <source>
        <dbReference type="Google" id="ProtNLM"/>
    </source>
</evidence>
<gene>
    <name evidence="3" type="ORF">ColLi_09332</name>
</gene>
<feature type="region of interest" description="Disordered" evidence="2">
    <location>
        <begin position="1"/>
        <end position="48"/>
    </location>
</feature>
<feature type="compositionally biased region" description="Basic residues" evidence="2">
    <location>
        <begin position="33"/>
        <end position="48"/>
    </location>
</feature>
<dbReference type="Gene3D" id="1.20.5.170">
    <property type="match status" value="1"/>
</dbReference>
<dbReference type="AlphaFoldDB" id="A0AA37GTG7"/>
<reference evidence="3 4" key="1">
    <citation type="submission" date="2021-07" db="EMBL/GenBank/DDBJ databases">
        <title>Genome data of Colletotrichum spaethianum.</title>
        <authorList>
            <person name="Utami Y.D."/>
            <person name="Hiruma K."/>
        </authorList>
    </citation>
    <scope>NUCLEOTIDE SEQUENCE [LARGE SCALE GENOMIC DNA]</scope>
    <source>
        <strain evidence="3 4">MAFF 242679</strain>
    </source>
</reference>
<evidence type="ECO:0000313" key="3">
    <source>
        <dbReference type="EMBL" id="GJC86494.1"/>
    </source>
</evidence>
<feature type="coiled-coil region" evidence="1">
    <location>
        <begin position="48"/>
        <end position="104"/>
    </location>
</feature>
<organism evidence="3 4">
    <name type="scientific">Colletotrichum liriopes</name>
    <dbReference type="NCBI Taxonomy" id="708192"/>
    <lineage>
        <taxon>Eukaryota</taxon>
        <taxon>Fungi</taxon>
        <taxon>Dikarya</taxon>
        <taxon>Ascomycota</taxon>
        <taxon>Pezizomycotina</taxon>
        <taxon>Sordariomycetes</taxon>
        <taxon>Hypocreomycetidae</taxon>
        <taxon>Glomerellales</taxon>
        <taxon>Glomerellaceae</taxon>
        <taxon>Colletotrichum</taxon>
        <taxon>Colletotrichum spaethianum species complex</taxon>
    </lineage>
</organism>
<keyword evidence="4" id="KW-1185">Reference proteome</keyword>
<evidence type="ECO:0000256" key="1">
    <source>
        <dbReference type="SAM" id="Coils"/>
    </source>
</evidence>
<proteinExistence type="predicted"/>
<sequence>MEAARETNAVPNLPDAVGPNDPCSTADPAEARRARKRLTDRKSQRHLRERQRTYIKQLEETVQSYQKSCAQSGNINAAALAEENERLRLRCRNLESLLSRIRNLTGVLDDDDLDAAQPRPEMPMPEVAVPACGTRAGESPPRAVVGSGFGQPFPHAAVAGSIDNAGKNDWRVDTDSDNRYRLPRHGELADPSASDTSVDMMPPAFVPELNYASFLGDGVLPDCSENDMSVATTDVAMSGPSHAGLGMTQDHHQQRAHGGKTVFPEHNSAQDSSRSTDDLQGCLTSLMNGSSVMNLGLVPSSLPMRDPLLADLASGVQNYQHQSMNPAQHGDTGSMHLRYPKTSQKGSDWDRILLDIIDEARMQHQIGHFPTGTPSLSAVLSEGSSDVLASRLYHLICEPGKIPLHTLLSVFWVQYLFLRWHVIGTKAAYLQMPTFMRPTELETRIPHRRCIGMILWHYISIELLRHMINDKGWSPTAHVTGSLIGSTDVLGIIQHQACQPDMWKIDPSFLKKFPQFADCDLR</sequence>
<dbReference type="EMBL" id="BPPX01000022">
    <property type="protein sequence ID" value="GJC86494.1"/>
    <property type="molecule type" value="Genomic_DNA"/>
</dbReference>
<protein>
    <recommendedName>
        <fullName evidence="5">BZIP transcription factor</fullName>
    </recommendedName>
</protein>
<dbReference type="PANTHER" id="PTHR37012">
    <property type="entry name" value="B-ZIP TRANSCRIPTION FACTOR (EUROFUNG)-RELATED"/>
    <property type="match status" value="1"/>
</dbReference>
<dbReference type="Proteomes" id="UP001055172">
    <property type="component" value="Unassembled WGS sequence"/>
</dbReference>
<evidence type="ECO:0000313" key="4">
    <source>
        <dbReference type="Proteomes" id="UP001055172"/>
    </source>
</evidence>
<dbReference type="PANTHER" id="PTHR37012:SF2">
    <property type="entry name" value="BZIP DOMAIN-CONTAINING PROTEIN-RELATED"/>
    <property type="match status" value="1"/>
</dbReference>
<comment type="caution">
    <text evidence="3">The sequence shown here is derived from an EMBL/GenBank/DDBJ whole genome shotgun (WGS) entry which is preliminary data.</text>
</comment>
<evidence type="ECO:0000256" key="2">
    <source>
        <dbReference type="SAM" id="MobiDB-lite"/>
    </source>
</evidence>
<dbReference type="CDD" id="cd14688">
    <property type="entry name" value="bZIP_YAP"/>
    <property type="match status" value="1"/>
</dbReference>
<keyword evidence="1" id="KW-0175">Coiled coil</keyword>
<accession>A0AA37GTG7</accession>
<name>A0AA37GTG7_9PEZI</name>